<dbReference type="EMBL" id="CP000481">
    <property type="protein sequence ID" value="ABK53384.1"/>
    <property type="molecule type" value="Genomic_DNA"/>
</dbReference>
<dbReference type="InterPro" id="IPR000160">
    <property type="entry name" value="GGDEF_dom"/>
</dbReference>
<dbReference type="Proteomes" id="UP000008221">
    <property type="component" value="Chromosome"/>
</dbReference>
<dbReference type="InterPro" id="IPR029787">
    <property type="entry name" value="Nucleotide_cyclase"/>
</dbReference>
<keyword evidence="4" id="KW-1185">Reference proteome</keyword>
<dbReference type="InterPro" id="IPR050706">
    <property type="entry name" value="Cyclic-di-GMP_PDE-like"/>
</dbReference>
<reference evidence="3 4" key="1">
    <citation type="journal article" date="2009" name="Genome Res.">
        <title>Complete genome of the cellulolytic thermophile Acidothermus cellulolyticus 11B provides insights into its ecophysiological and evolutionary adaptations.</title>
        <authorList>
            <person name="Barabote R.D."/>
            <person name="Xie G."/>
            <person name="Leu D.H."/>
            <person name="Normand P."/>
            <person name="Necsulea A."/>
            <person name="Daubin V."/>
            <person name="Medigue C."/>
            <person name="Adney W.S."/>
            <person name="Xu X.C."/>
            <person name="Lapidus A."/>
            <person name="Parales R.E."/>
            <person name="Detter C."/>
            <person name="Pujic P."/>
            <person name="Bruce D."/>
            <person name="Lavire C."/>
            <person name="Challacombe J.F."/>
            <person name="Brettin T.S."/>
            <person name="Berry A.M."/>
        </authorList>
    </citation>
    <scope>NUCLEOTIDE SEQUENCE [LARGE SCALE GENOMIC DNA]</scope>
    <source>
        <strain evidence="4">ATCC 43068 / DSM 8971 / 11B</strain>
    </source>
</reference>
<evidence type="ECO:0000313" key="3">
    <source>
        <dbReference type="EMBL" id="ABK53384.1"/>
    </source>
</evidence>
<evidence type="ECO:0000256" key="1">
    <source>
        <dbReference type="SAM" id="Coils"/>
    </source>
</evidence>
<name>A0LVC4_ACIC1</name>
<accession>A0LVC4</accession>
<dbReference type="RefSeq" id="WP_011720447.1">
    <property type="nucleotide sequence ID" value="NC_008578.1"/>
</dbReference>
<dbReference type="PANTHER" id="PTHR33121">
    <property type="entry name" value="CYCLIC DI-GMP PHOSPHODIESTERASE PDEF"/>
    <property type="match status" value="1"/>
</dbReference>
<dbReference type="PANTHER" id="PTHR33121:SF71">
    <property type="entry name" value="OXYGEN SENSOR PROTEIN DOSP"/>
    <property type="match status" value="1"/>
</dbReference>
<dbReference type="InterPro" id="IPR043128">
    <property type="entry name" value="Rev_trsase/Diguanyl_cyclase"/>
</dbReference>
<dbReference type="SUPFAM" id="SSF55073">
    <property type="entry name" value="Nucleotide cyclase"/>
    <property type="match status" value="1"/>
</dbReference>
<protein>
    <submittedName>
        <fullName evidence="3">Diguanylate cyclase</fullName>
    </submittedName>
</protein>
<dbReference type="KEGG" id="ace:Acel_1612"/>
<dbReference type="Pfam" id="PF00990">
    <property type="entry name" value="GGDEF"/>
    <property type="match status" value="1"/>
</dbReference>
<keyword evidence="1" id="KW-0175">Coiled coil</keyword>
<dbReference type="STRING" id="351607.Acel_1612"/>
<dbReference type="eggNOG" id="COG2199">
    <property type="taxonomic scope" value="Bacteria"/>
</dbReference>
<proteinExistence type="predicted"/>
<dbReference type="AlphaFoldDB" id="A0LVC4"/>
<dbReference type="SMART" id="SM00267">
    <property type="entry name" value="GGDEF"/>
    <property type="match status" value="1"/>
</dbReference>
<evidence type="ECO:0000259" key="2">
    <source>
        <dbReference type="PROSITE" id="PS50887"/>
    </source>
</evidence>
<gene>
    <name evidence="3" type="ordered locus">Acel_1612</name>
</gene>
<feature type="coiled-coil region" evidence="1">
    <location>
        <begin position="18"/>
        <end position="45"/>
    </location>
</feature>
<sequence>MDLGTVPIGDAAHAEGGIAELAAALESIESRLAGQTSELVRLRRANELNQALLDLHVACTRQRSIAGTARQIGAVASAMLRSPVVAVSAFEPTRLKPHVGVAIGDGLVNEEHLATVATQLVGDAEFAWMRTENRLAVLSLEGCGPSGATLLAELHAERALLVPLFGQGEFVGCIAAKLPKSASVVDDMGLFEAAASLQGHAGELLHLALVLDELRRRALHDAVTGLPNLAVFEQRLVRALARRAAHQDGHREVAVILLQVLGVGRITDAHGATGVQAVLREIASRLLEIAPEHDLGHLGASHFALIAHGEPGAGIDLARTASEAVETPLVLPFGTVEVRCHLGVAVARDADTAGHVIRRAETAARIARTTDEHIVVDE</sequence>
<dbReference type="InParanoid" id="A0LVC4"/>
<dbReference type="GO" id="GO:0071111">
    <property type="term" value="F:cyclic-guanylate-specific phosphodiesterase activity"/>
    <property type="evidence" value="ECO:0007669"/>
    <property type="project" value="InterPro"/>
</dbReference>
<dbReference type="HOGENOM" id="CLU_730815_0_0_11"/>
<dbReference type="PROSITE" id="PS50887">
    <property type="entry name" value="GGDEF"/>
    <property type="match status" value="1"/>
</dbReference>
<organism evidence="3 4">
    <name type="scientific">Acidothermus cellulolyticus (strain ATCC 43068 / DSM 8971 / 11B)</name>
    <dbReference type="NCBI Taxonomy" id="351607"/>
    <lineage>
        <taxon>Bacteria</taxon>
        <taxon>Bacillati</taxon>
        <taxon>Actinomycetota</taxon>
        <taxon>Actinomycetes</taxon>
        <taxon>Acidothermales</taxon>
        <taxon>Acidothermaceae</taxon>
        <taxon>Acidothermus</taxon>
    </lineage>
</organism>
<feature type="domain" description="GGDEF" evidence="2">
    <location>
        <begin position="251"/>
        <end position="378"/>
    </location>
</feature>
<dbReference type="Gene3D" id="3.30.70.270">
    <property type="match status" value="1"/>
</dbReference>
<evidence type="ECO:0000313" key="4">
    <source>
        <dbReference type="Proteomes" id="UP000008221"/>
    </source>
</evidence>